<evidence type="ECO:0000256" key="1">
    <source>
        <dbReference type="ARBA" id="ARBA00051114"/>
    </source>
</evidence>
<feature type="domain" description="PAS" evidence="2">
    <location>
        <begin position="399"/>
        <end position="445"/>
    </location>
</feature>
<dbReference type="InterPro" id="IPR012226">
    <property type="entry name" value="Diguanyl_cyclase/Pdiesterase"/>
</dbReference>
<evidence type="ECO:0000259" key="4">
    <source>
        <dbReference type="PROSITE" id="PS50883"/>
    </source>
</evidence>
<feature type="domain" description="PAC" evidence="3">
    <location>
        <begin position="351"/>
        <end position="402"/>
    </location>
</feature>
<dbReference type="InterPro" id="IPR000014">
    <property type="entry name" value="PAS"/>
</dbReference>
<dbReference type="InterPro" id="IPR043128">
    <property type="entry name" value="Rev_trsase/Diguanyl_cyclase"/>
</dbReference>
<dbReference type="GO" id="GO:0071732">
    <property type="term" value="P:cellular response to nitric oxide"/>
    <property type="evidence" value="ECO:0007669"/>
    <property type="project" value="UniProtKB-ARBA"/>
</dbReference>
<dbReference type="FunFam" id="3.30.70.270:FF:000001">
    <property type="entry name" value="Diguanylate cyclase domain protein"/>
    <property type="match status" value="1"/>
</dbReference>
<dbReference type="SMART" id="SM00052">
    <property type="entry name" value="EAL"/>
    <property type="match status" value="1"/>
</dbReference>
<dbReference type="SMART" id="SM00086">
    <property type="entry name" value="PAC"/>
    <property type="match status" value="4"/>
</dbReference>
<dbReference type="InterPro" id="IPR052155">
    <property type="entry name" value="Biofilm_reg_signaling"/>
</dbReference>
<dbReference type="InterPro" id="IPR013767">
    <property type="entry name" value="PAS_fold"/>
</dbReference>
<dbReference type="InterPro" id="IPR001633">
    <property type="entry name" value="EAL_dom"/>
</dbReference>
<dbReference type="Gene3D" id="3.30.450.20">
    <property type="entry name" value="PAS domain"/>
    <property type="match status" value="4"/>
</dbReference>
<comment type="caution">
    <text evidence="6">The sequence shown here is derived from an EMBL/GenBank/DDBJ whole genome shotgun (WGS) entry which is preliminary data.</text>
</comment>
<dbReference type="Pfam" id="PF13426">
    <property type="entry name" value="PAS_9"/>
    <property type="match status" value="1"/>
</dbReference>
<feature type="domain" description="PAS" evidence="2">
    <location>
        <begin position="175"/>
        <end position="223"/>
    </location>
</feature>
<dbReference type="CDD" id="cd01949">
    <property type="entry name" value="GGDEF"/>
    <property type="match status" value="1"/>
</dbReference>
<dbReference type="AlphaFoldDB" id="A0A9D7F5Z8"/>
<dbReference type="FunFam" id="3.20.20.450:FF:000001">
    <property type="entry name" value="Cyclic di-GMP phosphodiesterase yahA"/>
    <property type="match status" value="1"/>
</dbReference>
<sequence length="964" mass="106442">MTDRGSMEVVGGELSSHAGLAPLDELLAASEHIAYRLDFVRGGYDFISPRAAILFGVTLAELHARGLHLLRERLTLEDGERCFSEIETLCAAAPGQTQSHCLEYRVRDAAGNLVCFSDSMSVHSDAAGQPLSACGIAVDVTERREHEKALRDSEEKYRATMDAAQVGVSILHDYKFSYVNPKLVEMFGYREDELVGKLGPPDVVIPEQRELLIGKMQRRAAGEISAPYELTGLRKDGSTFPLLIMGRPLAIGGRPTSVGTLIDLSAQRRIEKELKDKTRRYAALFEGAQDAILVADIDSRRVVDANVEAELLFLRPREELIGMSTAAFHPPELSAAYGEAYARHIRAGGGGPDEMKIVTADGDIVDVEISSNVIETADGHRLIQGVFRDIRQRRKSEAELKLAARVFESSQESIMITNADSIIVSVNPAFLRMTGYSAAEVIGHNPRVIGSGRHPAEFFAAMRQTLNAEGRWQGEIWNRRKNGEIYPAWLTISVYRGASGEVLNYVGIESDISERHAAQEHIRQLAYFDPLTGLPNRRLLQDRAEQALVGAEREGKRVALLFVDLDHFKTINDSLGHSAGDQLLSEVAQRLLGCVRRMDTVARLGGDEFVVLLGEATLEGTSEVARKILEVVGRPCQIEKHQLGVTPSLGISLFPQDGGDFETLLKHADTAMYRAKESGRNAYRFFASEMNVAALERLQLENGLRQGLERSEFVLHYQPQINVANGRIIGAEALLRWRHPQTGLVSPGRFIPVAEISGLIVPIGEWALREACRQNRSWQDTGLPPISVAVNISSVQFRGGQLEENVRSALSDSGLPPEFLELELTEGIVMGNADETVEILRRLSAMGIKLAIDDFGTGYSSLSYLKRFPIDKLKIDQSFVRDIVSDPDDWAIATAVISLGHSLRLAVIAEGVEQAEQLEMLRLQGCDEVQGYYFSVPLPADEFAELLRRQNFTELIQQQNMKGV</sequence>
<dbReference type="PANTHER" id="PTHR44757:SF2">
    <property type="entry name" value="BIOFILM ARCHITECTURE MAINTENANCE PROTEIN MBAA"/>
    <property type="match status" value="1"/>
</dbReference>
<dbReference type="NCBIfam" id="TIGR00229">
    <property type="entry name" value="sensory_box"/>
    <property type="match status" value="3"/>
</dbReference>
<organism evidence="6 7">
    <name type="scientific">Candidatus Propionivibrio dominans</name>
    <dbReference type="NCBI Taxonomy" id="2954373"/>
    <lineage>
        <taxon>Bacteria</taxon>
        <taxon>Pseudomonadati</taxon>
        <taxon>Pseudomonadota</taxon>
        <taxon>Betaproteobacteria</taxon>
        <taxon>Rhodocyclales</taxon>
        <taxon>Rhodocyclaceae</taxon>
        <taxon>Propionivibrio</taxon>
    </lineage>
</organism>
<gene>
    <name evidence="6" type="ORF">IPJ48_06305</name>
</gene>
<dbReference type="Proteomes" id="UP000886602">
    <property type="component" value="Unassembled WGS sequence"/>
</dbReference>
<reference evidence="6" key="1">
    <citation type="submission" date="2020-10" db="EMBL/GenBank/DDBJ databases">
        <title>Connecting structure to function with the recovery of over 1000 high-quality activated sludge metagenome-assembled genomes encoding full-length rRNA genes using long-read sequencing.</title>
        <authorList>
            <person name="Singleton C.M."/>
            <person name="Petriglieri F."/>
            <person name="Kristensen J.M."/>
            <person name="Kirkegaard R.H."/>
            <person name="Michaelsen T.Y."/>
            <person name="Andersen M.H."/>
            <person name="Karst S.M."/>
            <person name="Dueholm M.S."/>
            <person name="Nielsen P.H."/>
            <person name="Albertsen M."/>
        </authorList>
    </citation>
    <scope>NUCLEOTIDE SEQUENCE</scope>
    <source>
        <strain evidence="6">EsbW_18-Q3-R4-48_MAXAC.044</strain>
    </source>
</reference>
<accession>A0A9D7F5Z8</accession>
<dbReference type="GO" id="GO:0071111">
    <property type="term" value="F:cyclic-guanylate-specific phosphodiesterase activity"/>
    <property type="evidence" value="ECO:0007669"/>
    <property type="project" value="UniProtKB-EC"/>
</dbReference>
<dbReference type="SUPFAM" id="SSF55073">
    <property type="entry name" value="Nucleotide cyclase"/>
    <property type="match status" value="1"/>
</dbReference>
<dbReference type="InterPro" id="IPR001610">
    <property type="entry name" value="PAC"/>
</dbReference>
<dbReference type="CDD" id="cd01948">
    <property type="entry name" value="EAL"/>
    <property type="match status" value="1"/>
</dbReference>
<comment type="catalytic activity">
    <reaction evidence="1">
        <text>3',3'-c-di-GMP + H2O = 5'-phosphoguanylyl(3'-&gt;5')guanosine + H(+)</text>
        <dbReference type="Rhea" id="RHEA:24902"/>
        <dbReference type="ChEBI" id="CHEBI:15377"/>
        <dbReference type="ChEBI" id="CHEBI:15378"/>
        <dbReference type="ChEBI" id="CHEBI:58754"/>
        <dbReference type="ChEBI" id="CHEBI:58805"/>
        <dbReference type="EC" id="3.1.4.52"/>
    </reaction>
    <physiologicalReaction direction="left-to-right" evidence="1">
        <dbReference type="Rhea" id="RHEA:24903"/>
    </physiologicalReaction>
</comment>
<dbReference type="PROSITE" id="PS50113">
    <property type="entry name" value="PAC"/>
    <property type="match status" value="3"/>
</dbReference>
<dbReference type="SMART" id="SM00267">
    <property type="entry name" value="GGDEF"/>
    <property type="match status" value="1"/>
</dbReference>
<dbReference type="EMBL" id="JADJNC010000008">
    <property type="protein sequence ID" value="MBK7422725.1"/>
    <property type="molecule type" value="Genomic_DNA"/>
</dbReference>
<dbReference type="SMART" id="SM00091">
    <property type="entry name" value="PAS"/>
    <property type="match status" value="4"/>
</dbReference>
<dbReference type="PROSITE" id="PS50887">
    <property type="entry name" value="GGDEF"/>
    <property type="match status" value="1"/>
</dbReference>
<dbReference type="InterPro" id="IPR029787">
    <property type="entry name" value="Nucleotide_cyclase"/>
</dbReference>
<evidence type="ECO:0000313" key="7">
    <source>
        <dbReference type="Proteomes" id="UP000886602"/>
    </source>
</evidence>
<feature type="domain" description="PAC" evidence="3">
    <location>
        <begin position="472"/>
        <end position="524"/>
    </location>
</feature>
<dbReference type="InterPro" id="IPR000160">
    <property type="entry name" value="GGDEF_dom"/>
</dbReference>
<feature type="domain" description="PAC" evidence="3">
    <location>
        <begin position="100"/>
        <end position="152"/>
    </location>
</feature>
<dbReference type="Pfam" id="PF00990">
    <property type="entry name" value="GGDEF"/>
    <property type="match status" value="1"/>
</dbReference>
<dbReference type="Gene3D" id="3.20.20.450">
    <property type="entry name" value="EAL domain"/>
    <property type="match status" value="1"/>
</dbReference>
<dbReference type="GO" id="GO:0006355">
    <property type="term" value="P:regulation of DNA-templated transcription"/>
    <property type="evidence" value="ECO:0007669"/>
    <property type="project" value="InterPro"/>
</dbReference>
<dbReference type="PANTHER" id="PTHR44757">
    <property type="entry name" value="DIGUANYLATE CYCLASE DGCP"/>
    <property type="match status" value="1"/>
</dbReference>
<feature type="domain" description="EAL" evidence="4">
    <location>
        <begin position="697"/>
        <end position="951"/>
    </location>
</feature>
<dbReference type="SUPFAM" id="SSF55785">
    <property type="entry name" value="PYP-like sensor domain (PAS domain)"/>
    <property type="match status" value="4"/>
</dbReference>
<feature type="domain" description="GGDEF" evidence="5">
    <location>
        <begin position="556"/>
        <end position="688"/>
    </location>
</feature>
<name>A0A9D7F5Z8_9RHOO</name>
<dbReference type="InterPro" id="IPR000700">
    <property type="entry name" value="PAS-assoc_C"/>
</dbReference>
<evidence type="ECO:0000259" key="2">
    <source>
        <dbReference type="PROSITE" id="PS50112"/>
    </source>
</evidence>
<dbReference type="Pfam" id="PF00989">
    <property type="entry name" value="PAS"/>
    <property type="match status" value="2"/>
</dbReference>
<evidence type="ECO:0000259" key="5">
    <source>
        <dbReference type="PROSITE" id="PS50887"/>
    </source>
</evidence>
<dbReference type="InterPro" id="IPR035919">
    <property type="entry name" value="EAL_sf"/>
</dbReference>
<feature type="domain" description="PAS" evidence="2">
    <location>
        <begin position="277"/>
        <end position="330"/>
    </location>
</feature>
<proteinExistence type="predicted"/>
<dbReference type="InterPro" id="IPR013655">
    <property type="entry name" value="PAS_fold_3"/>
</dbReference>
<dbReference type="PROSITE" id="PS50883">
    <property type="entry name" value="EAL"/>
    <property type="match status" value="1"/>
</dbReference>
<dbReference type="Gene3D" id="3.30.70.270">
    <property type="match status" value="1"/>
</dbReference>
<dbReference type="CDD" id="cd00130">
    <property type="entry name" value="PAS"/>
    <property type="match status" value="3"/>
</dbReference>
<dbReference type="SUPFAM" id="SSF141868">
    <property type="entry name" value="EAL domain-like"/>
    <property type="match status" value="1"/>
</dbReference>
<dbReference type="PIRSF" id="PIRSF005925">
    <property type="entry name" value="Dos"/>
    <property type="match status" value="1"/>
</dbReference>
<evidence type="ECO:0000313" key="6">
    <source>
        <dbReference type="EMBL" id="MBK7422725.1"/>
    </source>
</evidence>
<dbReference type="PROSITE" id="PS50112">
    <property type="entry name" value="PAS"/>
    <property type="match status" value="3"/>
</dbReference>
<protein>
    <submittedName>
        <fullName evidence="6">EAL domain-containing protein</fullName>
    </submittedName>
</protein>
<dbReference type="Pfam" id="PF00563">
    <property type="entry name" value="EAL"/>
    <property type="match status" value="1"/>
</dbReference>
<dbReference type="NCBIfam" id="TIGR00254">
    <property type="entry name" value="GGDEF"/>
    <property type="match status" value="1"/>
</dbReference>
<dbReference type="Pfam" id="PF08447">
    <property type="entry name" value="PAS_3"/>
    <property type="match status" value="1"/>
</dbReference>
<dbReference type="InterPro" id="IPR035965">
    <property type="entry name" value="PAS-like_dom_sf"/>
</dbReference>
<evidence type="ECO:0000259" key="3">
    <source>
        <dbReference type="PROSITE" id="PS50113"/>
    </source>
</evidence>